<dbReference type="Proteomes" id="UP000572907">
    <property type="component" value="Unassembled WGS sequence"/>
</dbReference>
<evidence type="ECO:0000313" key="3">
    <source>
        <dbReference type="Proteomes" id="UP000572907"/>
    </source>
</evidence>
<gene>
    <name evidence="2" type="ORF">FHS41_005175</name>
</gene>
<dbReference type="InterPro" id="IPR029476">
    <property type="entry name" value="DNase_NucA_NucB"/>
</dbReference>
<reference evidence="2 3" key="1">
    <citation type="submission" date="2020-08" db="EMBL/GenBank/DDBJ databases">
        <title>Genomic Encyclopedia of Type Strains, Phase III (KMG-III): the genomes of soil and plant-associated and newly described type strains.</title>
        <authorList>
            <person name="Whitman W."/>
        </authorList>
    </citation>
    <scope>NUCLEOTIDE SEQUENCE [LARGE SCALE GENOMIC DNA]</scope>
    <source>
        <strain evidence="2 3">CECT 3237</strain>
    </source>
</reference>
<sequence length="84" mass="9000">MASRPLPGPDAQATGLPGKYGSTKYLSCDEYPFASAWQGARYGSGEFSRRMITAKQNTDAGKALTGRTWPGPGRGRCGGRRWCA</sequence>
<dbReference type="AlphaFoldDB" id="A0A7W4ZU07"/>
<keyword evidence="3" id="KW-1185">Reference proteome</keyword>
<dbReference type="Pfam" id="PF14040">
    <property type="entry name" value="DNase_NucA_NucB"/>
    <property type="match status" value="1"/>
</dbReference>
<proteinExistence type="predicted"/>
<evidence type="ECO:0000259" key="1">
    <source>
        <dbReference type="Pfam" id="PF14040"/>
    </source>
</evidence>
<dbReference type="RefSeq" id="WP_184595390.1">
    <property type="nucleotide sequence ID" value="NZ_BMUP01000002.1"/>
</dbReference>
<organism evidence="2 3">
    <name type="scientific">Streptomyces violarus</name>
    <dbReference type="NCBI Taxonomy" id="67380"/>
    <lineage>
        <taxon>Bacteria</taxon>
        <taxon>Bacillati</taxon>
        <taxon>Actinomycetota</taxon>
        <taxon>Actinomycetes</taxon>
        <taxon>Kitasatosporales</taxon>
        <taxon>Streptomycetaceae</taxon>
        <taxon>Streptomyces</taxon>
    </lineage>
</organism>
<name>A0A7W4ZU07_9ACTN</name>
<evidence type="ECO:0000313" key="2">
    <source>
        <dbReference type="EMBL" id="MBB3078644.1"/>
    </source>
</evidence>
<accession>A0A7W4ZU07</accession>
<dbReference type="EMBL" id="JACHXE010000005">
    <property type="protein sequence ID" value="MBB3078644.1"/>
    <property type="molecule type" value="Genomic_DNA"/>
</dbReference>
<protein>
    <recommendedName>
        <fullName evidence="1">Deoxyribonuclease NucA/NucB domain-containing protein</fullName>
    </recommendedName>
</protein>
<comment type="caution">
    <text evidence="2">The sequence shown here is derived from an EMBL/GenBank/DDBJ whole genome shotgun (WGS) entry which is preliminary data.</text>
</comment>
<feature type="domain" description="Deoxyribonuclease NucA/NucB" evidence="1">
    <location>
        <begin position="22"/>
        <end position="65"/>
    </location>
</feature>